<comment type="caution">
    <text evidence="2">The sequence shown here is derived from an EMBL/GenBank/DDBJ whole genome shotgun (WGS) entry which is preliminary data.</text>
</comment>
<evidence type="ECO:0000256" key="1">
    <source>
        <dbReference type="SAM" id="Phobius"/>
    </source>
</evidence>
<protein>
    <submittedName>
        <fullName evidence="2">Uncharacterized protein</fullName>
    </submittedName>
</protein>
<keyword evidence="1" id="KW-0812">Transmembrane</keyword>
<dbReference type="RefSeq" id="WP_310271214.1">
    <property type="nucleotide sequence ID" value="NZ_JAVDXU010000004.1"/>
</dbReference>
<name>A0ABU1YVU2_ROSSA</name>
<proteinExistence type="predicted"/>
<reference evidence="2 3" key="1">
    <citation type="submission" date="2023-07" db="EMBL/GenBank/DDBJ databases">
        <title>Sorghum-associated microbial communities from plants grown in Nebraska, USA.</title>
        <authorList>
            <person name="Schachtman D."/>
        </authorList>
    </citation>
    <scope>NUCLEOTIDE SEQUENCE [LARGE SCALE GENOMIC DNA]</scope>
    <source>
        <strain evidence="2 3">BE314</strain>
    </source>
</reference>
<keyword evidence="1" id="KW-0472">Membrane</keyword>
<dbReference type="EMBL" id="JAVDXU010000004">
    <property type="protein sequence ID" value="MDR7272315.1"/>
    <property type="molecule type" value="Genomic_DNA"/>
</dbReference>
<keyword evidence="3" id="KW-1185">Reference proteome</keyword>
<evidence type="ECO:0000313" key="2">
    <source>
        <dbReference type="EMBL" id="MDR7272315.1"/>
    </source>
</evidence>
<evidence type="ECO:0000313" key="3">
    <source>
        <dbReference type="Proteomes" id="UP001180453"/>
    </source>
</evidence>
<organism evidence="2 3">
    <name type="scientific">Roseateles saccharophilus</name>
    <name type="common">Pseudomonas saccharophila</name>
    <dbReference type="NCBI Taxonomy" id="304"/>
    <lineage>
        <taxon>Bacteria</taxon>
        <taxon>Pseudomonadati</taxon>
        <taxon>Pseudomonadota</taxon>
        <taxon>Betaproteobacteria</taxon>
        <taxon>Burkholderiales</taxon>
        <taxon>Sphaerotilaceae</taxon>
        <taxon>Roseateles</taxon>
    </lineage>
</organism>
<sequence length="190" mass="21538">MPRESLGFDATSHEKHHWWRSLLFKAVVCGAATALLWWASGWAGLLVALMLWGRAFASDLVALGETAGRGLKSLAFRPVQGRFYAFKGHRIRVLEDELLPQRWIALKDLATALEAPMPAAVLRRRRPLREERDGVYVLDEVALGWLREQRNDRAGRLAHWVEREVWYPARGRKASYAQKKGAPADSPGEE</sequence>
<gene>
    <name evidence="2" type="ORF">J2X20_004989</name>
</gene>
<accession>A0ABU1YVU2</accession>
<dbReference type="Proteomes" id="UP001180453">
    <property type="component" value="Unassembled WGS sequence"/>
</dbReference>
<feature type="transmembrane region" description="Helical" evidence="1">
    <location>
        <begin position="21"/>
        <end position="39"/>
    </location>
</feature>
<keyword evidence="1" id="KW-1133">Transmembrane helix</keyword>